<proteinExistence type="predicted"/>
<dbReference type="AlphaFoldDB" id="A0A7J7JXD6"/>
<organism evidence="2 3">
    <name type="scientific">Bugula neritina</name>
    <name type="common">Brown bryozoan</name>
    <name type="synonym">Sertularia neritina</name>
    <dbReference type="NCBI Taxonomy" id="10212"/>
    <lineage>
        <taxon>Eukaryota</taxon>
        <taxon>Metazoa</taxon>
        <taxon>Spiralia</taxon>
        <taxon>Lophotrochozoa</taxon>
        <taxon>Bryozoa</taxon>
        <taxon>Gymnolaemata</taxon>
        <taxon>Cheilostomatida</taxon>
        <taxon>Flustrina</taxon>
        <taxon>Buguloidea</taxon>
        <taxon>Bugulidae</taxon>
        <taxon>Bugula</taxon>
    </lineage>
</organism>
<comment type="caution">
    <text evidence="2">The sequence shown here is derived from an EMBL/GenBank/DDBJ whole genome shotgun (WGS) entry which is preliminary data.</text>
</comment>
<feature type="compositionally biased region" description="Polar residues" evidence="1">
    <location>
        <begin position="1"/>
        <end position="17"/>
    </location>
</feature>
<sequence>MASQTDCQLNSIASSSAVDERGGEEESEISLLAAATDVKNKVTAVQSLIATALEQSPMMMLIHHVESDLGDQNGYKNVQIYSYLLRLPAS</sequence>
<reference evidence="2" key="1">
    <citation type="submission" date="2020-06" db="EMBL/GenBank/DDBJ databases">
        <title>Draft genome of Bugula neritina, a colonial animal packing powerful symbionts and potential medicines.</title>
        <authorList>
            <person name="Rayko M."/>
        </authorList>
    </citation>
    <scope>NUCLEOTIDE SEQUENCE [LARGE SCALE GENOMIC DNA]</scope>
    <source>
        <strain evidence="2">Kwan_BN1</strain>
    </source>
</reference>
<keyword evidence="3" id="KW-1185">Reference proteome</keyword>
<evidence type="ECO:0000313" key="2">
    <source>
        <dbReference type="EMBL" id="KAF6029998.1"/>
    </source>
</evidence>
<accession>A0A7J7JXD6</accession>
<evidence type="ECO:0000256" key="1">
    <source>
        <dbReference type="SAM" id="MobiDB-lite"/>
    </source>
</evidence>
<feature type="region of interest" description="Disordered" evidence="1">
    <location>
        <begin position="1"/>
        <end position="26"/>
    </location>
</feature>
<dbReference type="EMBL" id="VXIV02001765">
    <property type="protein sequence ID" value="KAF6029998.1"/>
    <property type="molecule type" value="Genomic_DNA"/>
</dbReference>
<gene>
    <name evidence="2" type="ORF">EB796_011689</name>
</gene>
<evidence type="ECO:0000313" key="3">
    <source>
        <dbReference type="Proteomes" id="UP000593567"/>
    </source>
</evidence>
<dbReference type="Proteomes" id="UP000593567">
    <property type="component" value="Unassembled WGS sequence"/>
</dbReference>
<name>A0A7J7JXD6_BUGNE</name>
<protein>
    <submittedName>
        <fullName evidence="2">Uncharacterized protein</fullName>
    </submittedName>
</protein>